<reference evidence="2" key="1">
    <citation type="submission" date="2020-01" db="EMBL/GenBank/DDBJ databases">
        <title>'Steroidobacter agaridevorans' sp. nov., agar-degrading bacteria isolated from rhizosphere soils.</title>
        <authorList>
            <person name="Ikenaga M."/>
            <person name="Kataoka M."/>
            <person name="Murouchi A."/>
            <person name="Katsuragi S."/>
            <person name="Sakai M."/>
        </authorList>
    </citation>
    <scope>NUCLEOTIDE SEQUENCE [LARGE SCALE GENOMIC DNA]</scope>
    <source>
        <strain evidence="2">YU21-B</strain>
    </source>
</reference>
<sequence>MFECTQYRAHSLRLHHIVVRENPAIMAARKLYYAIYVAVGPVVRVLLHITKAIEVARPVRHYVFGVIS</sequence>
<accession>A0A829YK77</accession>
<keyword evidence="2" id="KW-1185">Reference proteome</keyword>
<protein>
    <submittedName>
        <fullName evidence="1">Uncharacterized protein</fullName>
    </submittedName>
</protein>
<name>A0A829YK77_9GAMM</name>
<evidence type="ECO:0000313" key="1">
    <source>
        <dbReference type="EMBL" id="GFE83715.1"/>
    </source>
</evidence>
<dbReference type="Proteomes" id="UP000445000">
    <property type="component" value="Unassembled WGS sequence"/>
</dbReference>
<proteinExistence type="predicted"/>
<dbReference type="EMBL" id="BLJN01000006">
    <property type="protein sequence ID" value="GFE83715.1"/>
    <property type="molecule type" value="Genomic_DNA"/>
</dbReference>
<organism evidence="1 2">
    <name type="scientific">Steroidobacter agaridevorans</name>
    <dbReference type="NCBI Taxonomy" id="2695856"/>
    <lineage>
        <taxon>Bacteria</taxon>
        <taxon>Pseudomonadati</taxon>
        <taxon>Pseudomonadota</taxon>
        <taxon>Gammaproteobacteria</taxon>
        <taxon>Steroidobacterales</taxon>
        <taxon>Steroidobacteraceae</taxon>
        <taxon>Steroidobacter</taxon>
    </lineage>
</organism>
<dbReference type="AlphaFoldDB" id="A0A829YK77"/>
<gene>
    <name evidence="1" type="ORF">GCM10011487_57150</name>
</gene>
<evidence type="ECO:0000313" key="2">
    <source>
        <dbReference type="Proteomes" id="UP000445000"/>
    </source>
</evidence>
<comment type="caution">
    <text evidence="1">The sequence shown here is derived from an EMBL/GenBank/DDBJ whole genome shotgun (WGS) entry which is preliminary data.</text>
</comment>